<evidence type="ECO:0008006" key="3">
    <source>
        <dbReference type="Google" id="ProtNLM"/>
    </source>
</evidence>
<dbReference type="RefSeq" id="WP_344368039.1">
    <property type="nucleotide sequence ID" value="NZ_BAAAQB010000041.1"/>
</dbReference>
<evidence type="ECO:0000313" key="1">
    <source>
        <dbReference type="EMBL" id="GAA2145824.1"/>
    </source>
</evidence>
<name>A0ABN2ZR41_9MICC</name>
<dbReference type="Proteomes" id="UP001500102">
    <property type="component" value="Unassembled WGS sequence"/>
</dbReference>
<evidence type="ECO:0000313" key="2">
    <source>
        <dbReference type="Proteomes" id="UP001500102"/>
    </source>
</evidence>
<organism evidence="1 2">
    <name type="scientific">Arthrobacter humicola</name>
    <dbReference type="NCBI Taxonomy" id="409291"/>
    <lineage>
        <taxon>Bacteria</taxon>
        <taxon>Bacillati</taxon>
        <taxon>Actinomycetota</taxon>
        <taxon>Actinomycetes</taxon>
        <taxon>Micrococcales</taxon>
        <taxon>Micrococcaceae</taxon>
        <taxon>Arthrobacter</taxon>
    </lineage>
</organism>
<dbReference type="EMBL" id="BAAAQB010000041">
    <property type="protein sequence ID" value="GAA2145824.1"/>
    <property type="molecule type" value="Genomic_DNA"/>
</dbReference>
<proteinExistence type="predicted"/>
<comment type="caution">
    <text evidence="1">The sequence shown here is derived from an EMBL/GenBank/DDBJ whole genome shotgun (WGS) entry which is preliminary data.</text>
</comment>
<dbReference type="Pfam" id="PF14137">
    <property type="entry name" value="DUF4304"/>
    <property type="match status" value="1"/>
</dbReference>
<gene>
    <name evidence="1" type="ORF">GCM10009825_38900</name>
</gene>
<keyword evidence="2" id="KW-1185">Reference proteome</keyword>
<protein>
    <recommendedName>
        <fullName evidence="3">DUF4304 domain-containing protein</fullName>
    </recommendedName>
</protein>
<dbReference type="InterPro" id="IPR025412">
    <property type="entry name" value="DUF4304"/>
</dbReference>
<accession>A0ABN2ZR41</accession>
<reference evidence="1 2" key="1">
    <citation type="journal article" date="2019" name="Int. J. Syst. Evol. Microbiol.">
        <title>The Global Catalogue of Microorganisms (GCM) 10K type strain sequencing project: providing services to taxonomists for standard genome sequencing and annotation.</title>
        <authorList>
            <consortium name="The Broad Institute Genomics Platform"/>
            <consortium name="The Broad Institute Genome Sequencing Center for Infectious Disease"/>
            <person name="Wu L."/>
            <person name="Ma J."/>
        </authorList>
    </citation>
    <scope>NUCLEOTIDE SEQUENCE [LARGE SCALE GENOMIC DNA]</scope>
    <source>
        <strain evidence="1 2">JCM 15921</strain>
    </source>
</reference>
<sequence length="151" mass="16741">MTSNVIQATFDGFMKGAGFSKRSGSWYRITDEVITVVELQKSQYGLQYYVNLALWLRPLGEVKTPKEQACHLRTRLSRLDGSEEGRLSSLLDLDVPTPERERAENLLAFLTTHLAPVLEAVVSLNSLRHEAGQKVVAASLVMGPARELLTA</sequence>